<gene>
    <name evidence="1" type="ORF">FJY68_04690</name>
</gene>
<reference evidence="1" key="1">
    <citation type="submission" date="2019-03" db="EMBL/GenBank/DDBJ databases">
        <title>Lake Tanganyika Metagenome-Assembled Genomes (MAGs).</title>
        <authorList>
            <person name="Tran P."/>
        </authorList>
    </citation>
    <scope>NUCLEOTIDE SEQUENCE</scope>
    <source>
        <strain evidence="1">K_DeepCast_150m_m2_040</strain>
    </source>
</reference>
<protein>
    <submittedName>
        <fullName evidence="1">Uncharacterized protein</fullName>
    </submittedName>
</protein>
<evidence type="ECO:0000313" key="1">
    <source>
        <dbReference type="EMBL" id="MBM3331136.1"/>
    </source>
</evidence>
<accession>A0A938BPF6</accession>
<dbReference type="Proteomes" id="UP000779900">
    <property type="component" value="Unassembled WGS sequence"/>
</dbReference>
<evidence type="ECO:0000313" key="2">
    <source>
        <dbReference type="Proteomes" id="UP000779900"/>
    </source>
</evidence>
<dbReference type="EMBL" id="VGIR01000020">
    <property type="protein sequence ID" value="MBM3331136.1"/>
    <property type="molecule type" value="Genomic_DNA"/>
</dbReference>
<sequence>MPIDPVRRIAKWDAKYDTTLIKTNLDKMRPTMLANVTAVYPMIASMELQVKQVLDGAGVPTTDYPGYLSFGREIWALTRRDISGESLAQAVAILVTKWTARGYTAAVLQAIRTDVFNVGAPIAP</sequence>
<organism evidence="1 2">
    <name type="scientific">candidate division WOR-3 bacterium</name>
    <dbReference type="NCBI Taxonomy" id="2052148"/>
    <lineage>
        <taxon>Bacteria</taxon>
        <taxon>Bacteria division WOR-3</taxon>
    </lineage>
</organism>
<proteinExistence type="predicted"/>
<comment type="caution">
    <text evidence="1">The sequence shown here is derived from an EMBL/GenBank/DDBJ whole genome shotgun (WGS) entry which is preliminary data.</text>
</comment>
<name>A0A938BPF6_UNCW3</name>
<dbReference type="Gene3D" id="1.20.58.800">
    <property type="match status" value="1"/>
</dbReference>
<dbReference type="AlphaFoldDB" id="A0A938BPF6"/>